<gene>
    <name evidence="2" type="ORF">AVDCRST_MAG59-1938</name>
</gene>
<name>A0A6J4UKQ3_9BACT</name>
<feature type="non-terminal residue" evidence="2">
    <location>
        <position position="142"/>
    </location>
</feature>
<sequence>GARAAAGVLRRLLDSSSRGDCCGGRTDRDLPVSLRRGHGPVGSAPRLSGGAVRRPRPPAASRRRPPGRNLGHPPGGAGGPGREPPRRGSERGRRRRPGLRCLGRGRPRRRSGGRSRRRSLLGAAAGLRACPARLERPWRRGV</sequence>
<evidence type="ECO:0000256" key="1">
    <source>
        <dbReference type="SAM" id="MobiDB-lite"/>
    </source>
</evidence>
<proteinExistence type="predicted"/>
<evidence type="ECO:0000313" key="2">
    <source>
        <dbReference type="EMBL" id="CAA9553221.1"/>
    </source>
</evidence>
<protein>
    <submittedName>
        <fullName evidence="2">Uncharacterized protein</fullName>
    </submittedName>
</protein>
<feature type="compositionally biased region" description="Basic residues" evidence="1">
    <location>
        <begin position="53"/>
        <end position="66"/>
    </location>
</feature>
<organism evidence="2">
    <name type="scientific">uncultured Thermomicrobiales bacterium</name>
    <dbReference type="NCBI Taxonomy" id="1645740"/>
    <lineage>
        <taxon>Bacteria</taxon>
        <taxon>Pseudomonadati</taxon>
        <taxon>Thermomicrobiota</taxon>
        <taxon>Thermomicrobia</taxon>
        <taxon>Thermomicrobiales</taxon>
        <taxon>environmental samples</taxon>
    </lineage>
</organism>
<feature type="region of interest" description="Disordered" evidence="1">
    <location>
        <begin position="1"/>
        <end position="124"/>
    </location>
</feature>
<dbReference type="EMBL" id="CADCWF010000121">
    <property type="protein sequence ID" value="CAA9553221.1"/>
    <property type="molecule type" value="Genomic_DNA"/>
</dbReference>
<accession>A0A6J4UKQ3</accession>
<dbReference type="AlphaFoldDB" id="A0A6J4UKQ3"/>
<feature type="non-terminal residue" evidence="2">
    <location>
        <position position="1"/>
    </location>
</feature>
<reference evidence="2" key="1">
    <citation type="submission" date="2020-02" db="EMBL/GenBank/DDBJ databases">
        <authorList>
            <person name="Meier V. D."/>
        </authorList>
    </citation>
    <scope>NUCLEOTIDE SEQUENCE</scope>
    <source>
        <strain evidence="2">AVDCRST_MAG59</strain>
    </source>
</reference>
<feature type="compositionally biased region" description="Low complexity" evidence="1">
    <location>
        <begin position="1"/>
        <end position="10"/>
    </location>
</feature>
<feature type="compositionally biased region" description="Basic residues" evidence="1">
    <location>
        <begin position="92"/>
        <end position="119"/>
    </location>
</feature>